<dbReference type="SUPFAM" id="SSF55785">
    <property type="entry name" value="PYP-like sensor domain (PAS domain)"/>
    <property type="match status" value="2"/>
</dbReference>
<dbReference type="GO" id="GO:0005524">
    <property type="term" value="F:ATP binding"/>
    <property type="evidence" value="ECO:0007669"/>
    <property type="project" value="UniProtKB-KW"/>
</dbReference>
<dbReference type="InterPro" id="IPR027417">
    <property type="entry name" value="P-loop_NTPase"/>
</dbReference>
<dbReference type="Pfam" id="PF13426">
    <property type="entry name" value="PAS_9"/>
    <property type="match status" value="2"/>
</dbReference>
<dbReference type="PROSITE" id="PS00675">
    <property type="entry name" value="SIGMA54_INTERACT_1"/>
    <property type="match status" value="1"/>
</dbReference>
<dbReference type="PANTHER" id="PTHR32071">
    <property type="entry name" value="TRANSCRIPTIONAL REGULATORY PROTEIN"/>
    <property type="match status" value="1"/>
</dbReference>
<organism evidence="7 8">
    <name type="scientific">Desulfoferula mesophila</name>
    <dbReference type="NCBI Taxonomy" id="3058419"/>
    <lineage>
        <taxon>Bacteria</taxon>
        <taxon>Pseudomonadati</taxon>
        <taxon>Thermodesulfobacteriota</taxon>
        <taxon>Desulfarculia</taxon>
        <taxon>Desulfarculales</taxon>
        <taxon>Desulfarculaceae</taxon>
        <taxon>Desulfoferula</taxon>
    </lineage>
</organism>
<evidence type="ECO:0000256" key="1">
    <source>
        <dbReference type="ARBA" id="ARBA00022741"/>
    </source>
</evidence>
<protein>
    <submittedName>
        <fullName evidence="7">Fis family transcriptional regulator</fullName>
    </submittedName>
</protein>
<dbReference type="Gene3D" id="3.30.450.20">
    <property type="entry name" value="PAS domain"/>
    <property type="match status" value="2"/>
</dbReference>
<keyword evidence="4" id="KW-0804">Transcription</keyword>
<dbReference type="Gene3D" id="1.10.10.60">
    <property type="entry name" value="Homeodomain-like"/>
    <property type="match status" value="1"/>
</dbReference>
<dbReference type="Pfam" id="PF02954">
    <property type="entry name" value="HTH_8"/>
    <property type="match status" value="1"/>
</dbReference>
<evidence type="ECO:0000256" key="3">
    <source>
        <dbReference type="ARBA" id="ARBA00023015"/>
    </source>
</evidence>
<gene>
    <name evidence="7" type="ORF">FAK_02840</name>
</gene>
<dbReference type="EMBL" id="AP028679">
    <property type="protein sequence ID" value="BEQ13218.1"/>
    <property type="molecule type" value="Genomic_DNA"/>
</dbReference>
<name>A0AAU9E7S9_9BACT</name>
<dbReference type="GO" id="GO:0043565">
    <property type="term" value="F:sequence-specific DNA binding"/>
    <property type="evidence" value="ECO:0007669"/>
    <property type="project" value="InterPro"/>
</dbReference>
<keyword evidence="1" id="KW-0547">Nucleotide-binding</keyword>
<dbReference type="PROSITE" id="PS50045">
    <property type="entry name" value="SIGMA54_INTERACT_4"/>
    <property type="match status" value="1"/>
</dbReference>
<accession>A0AAU9E7S9</accession>
<dbReference type="InterPro" id="IPR025662">
    <property type="entry name" value="Sigma_54_int_dom_ATP-bd_1"/>
</dbReference>
<dbReference type="NCBIfam" id="TIGR00229">
    <property type="entry name" value="sensory_box"/>
    <property type="match status" value="1"/>
</dbReference>
<evidence type="ECO:0000313" key="7">
    <source>
        <dbReference type="EMBL" id="BEQ13218.1"/>
    </source>
</evidence>
<dbReference type="Gene3D" id="1.10.8.60">
    <property type="match status" value="1"/>
</dbReference>
<dbReference type="CDD" id="cd00130">
    <property type="entry name" value="PAS"/>
    <property type="match status" value="2"/>
</dbReference>
<dbReference type="InterPro" id="IPR002197">
    <property type="entry name" value="HTH_Fis"/>
</dbReference>
<proteinExistence type="predicted"/>
<dbReference type="InterPro" id="IPR002078">
    <property type="entry name" value="Sigma_54_int"/>
</dbReference>
<dbReference type="SUPFAM" id="SSF46689">
    <property type="entry name" value="Homeodomain-like"/>
    <property type="match status" value="1"/>
</dbReference>
<dbReference type="CDD" id="cd00009">
    <property type="entry name" value="AAA"/>
    <property type="match status" value="1"/>
</dbReference>
<dbReference type="Proteomes" id="UP001366166">
    <property type="component" value="Chromosome"/>
</dbReference>
<dbReference type="KEGG" id="dmp:FAK_02840"/>
<dbReference type="Pfam" id="PF00158">
    <property type="entry name" value="Sigma54_activat"/>
    <property type="match status" value="1"/>
</dbReference>
<keyword evidence="8" id="KW-1185">Reference proteome</keyword>
<evidence type="ECO:0000259" key="6">
    <source>
        <dbReference type="PROSITE" id="PS50112"/>
    </source>
</evidence>
<keyword evidence="3" id="KW-0805">Transcription regulation</keyword>
<dbReference type="InterPro" id="IPR003593">
    <property type="entry name" value="AAA+_ATPase"/>
</dbReference>
<dbReference type="InterPro" id="IPR035965">
    <property type="entry name" value="PAS-like_dom_sf"/>
</dbReference>
<evidence type="ECO:0000313" key="8">
    <source>
        <dbReference type="Proteomes" id="UP001366166"/>
    </source>
</evidence>
<dbReference type="SMART" id="SM00091">
    <property type="entry name" value="PAS"/>
    <property type="match status" value="2"/>
</dbReference>
<evidence type="ECO:0000256" key="4">
    <source>
        <dbReference type="ARBA" id="ARBA00023163"/>
    </source>
</evidence>
<dbReference type="Pfam" id="PF25601">
    <property type="entry name" value="AAA_lid_14"/>
    <property type="match status" value="1"/>
</dbReference>
<feature type="domain" description="PAS" evidence="6">
    <location>
        <begin position="139"/>
        <end position="180"/>
    </location>
</feature>
<dbReference type="PROSITE" id="PS50112">
    <property type="entry name" value="PAS"/>
    <property type="match status" value="1"/>
</dbReference>
<dbReference type="RefSeq" id="WP_338604671.1">
    <property type="nucleotide sequence ID" value="NZ_AP028679.1"/>
</dbReference>
<dbReference type="GO" id="GO:0006355">
    <property type="term" value="P:regulation of DNA-templated transcription"/>
    <property type="evidence" value="ECO:0007669"/>
    <property type="project" value="InterPro"/>
</dbReference>
<dbReference type="InterPro" id="IPR009057">
    <property type="entry name" value="Homeodomain-like_sf"/>
</dbReference>
<feature type="domain" description="Sigma-54 factor interaction" evidence="5">
    <location>
        <begin position="266"/>
        <end position="495"/>
    </location>
</feature>
<dbReference type="SUPFAM" id="SSF52540">
    <property type="entry name" value="P-loop containing nucleoside triphosphate hydrolases"/>
    <property type="match status" value="1"/>
</dbReference>
<dbReference type="InterPro" id="IPR000014">
    <property type="entry name" value="PAS"/>
</dbReference>
<dbReference type="AlphaFoldDB" id="A0AAU9E7S9"/>
<sequence>MPSGEPEFQVMSGEAVVAVDGAHRIMGANRAALQLMAGEMAVGEVLGLSGFLEGPDLALAQSALDAALGRGEPSHQIQAQARDAAGQEFTCEYSINPLFGPGRQVVGAMINLRDLDFAPLSSGRLEPGESLPRMPRLGYQSLVDNLAEGIFTINTRWRITSFNQKAEEITGYRSSEVLGRYCWDIFRSDLCGAGCPLRTTLETGVTRMDQDVRMLGKGGKRLGVLVNTSVVRDRAGSVVGAVESFRPLAGLDRNLLPETGSSFSDIVGASEPMRRLFNMLPDVAVSGANVLLQGESGTGKELFARALHHHSARREGPFVAVNCSALAESLLESELFGHEKAAFTGAVRSKVGRFELAKGGTIFLDEIGELKPELQVKLLRVLEQRVFERVGGTRLIPMDARIIAATNRDLAEAMAQGVFREDLFYRLRTVPLTLPPLRQRKDDIPMLVGHFIKQLNQRYAKQVRSVDPKVMRMFMNYDWPGNVRELERVMEHAYVFVKGPVILPAYLPALSEFWHERGAAAAGGQAPAEAAEGPRDDERRAILEALEQSGGRRQKAAELLGMSRTSLWRRMKELGLS</sequence>
<evidence type="ECO:0000259" key="5">
    <source>
        <dbReference type="PROSITE" id="PS50045"/>
    </source>
</evidence>
<keyword evidence="2" id="KW-0067">ATP-binding</keyword>
<dbReference type="PRINTS" id="PR01590">
    <property type="entry name" value="HTHFIS"/>
</dbReference>
<dbReference type="FunFam" id="3.40.50.300:FF:000006">
    <property type="entry name" value="DNA-binding transcriptional regulator NtrC"/>
    <property type="match status" value="1"/>
</dbReference>
<dbReference type="Gene3D" id="3.40.50.300">
    <property type="entry name" value="P-loop containing nucleotide triphosphate hydrolases"/>
    <property type="match status" value="1"/>
</dbReference>
<reference evidence="8" key="1">
    <citation type="journal article" date="2023" name="Arch. Microbiol.">
        <title>Desulfoferula mesophilus gen. nov. sp. nov., a mesophilic sulfate-reducing bacterium isolated from a brackish lake sediment.</title>
        <authorList>
            <person name="Watanabe T."/>
            <person name="Yabe T."/>
            <person name="Tsuji J.M."/>
            <person name="Fukui M."/>
        </authorList>
    </citation>
    <scope>NUCLEOTIDE SEQUENCE [LARGE SCALE GENOMIC DNA]</scope>
    <source>
        <strain evidence="8">12FAK</strain>
    </source>
</reference>
<evidence type="ECO:0000256" key="2">
    <source>
        <dbReference type="ARBA" id="ARBA00022840"/>
    </source>
</evidence>
<dbReference type="InterPro" id="IPR058031">
    <property type="entry name" value="AAA_lid_NorR"/>
</dbReference>
<dbReference type="SMART" id="SM00382">
    <property type="entry name" value="AAA"/>
    <property type="match status" value="1"/>
</dbReference>
<dbReference type="PANTHER" id="PTHR32071:SF113">
    <property type="entry name" value="ALGINATE BIOSYNTHESIS TRANSCRIPTIONAL REGULATORY PROTEIN ALGB"/>
    <property type="match status" value="1"/>
</dbReference>